<proteinExistence type="inferred from homology"/>
<comment type="similarity">
    <text evidence="2">Belongs to the TMEM175 family.</text>
</comment>
<keyword evidence="3" id="KW-0813">Transport</keyword>
<accession>A0A402D068</accession>
<evidence type="ECO:0000256" key="11">
    <source>
        <dbReference type="ARBA" id="ARBA00023303"/>
    </source>
</evidence>
<evidence type="ECO:0000256" key="6">
    <source>
        <dbReference type="ARBA" id="ARBA00022826"/>
    </source>
</evidence>
<reference evidence="13 14" key="1">
    <citation type="journal article" date="2019" name="Int. J. Syst. Evol. Microbiol.">
        <title>Capsulimonas corticalis gen. nov., sp. nov., an aerobic capsulated bacterium, of a novel bacterial order, Capsulimonadales ord. nov., of the class Armatimonadia of the phylum Armatimonadetes.</title>
        <authorList>
            <person name="Li J."/>
            <person name="Kudo C."/>
            <person name="Tonouchi A."/>
        </authorList>
    </citation>
    <scope>NUCLEOTIDE SEQUENCE [LARGE SCALE GENOMIC DNA]</scope>
    <source>
        <strain evidence="13 14">AX-7</strain>
    </source>
</reference>
<keyword evidence="8" id="KW-1133">Transmembrane helix</keyword>
<keyword evidence="6" id="KW-0631">Potassium channel</keyword>
<evidence type="ECO:0000313" key="14">
    <source>
        <dbReference type="Proteomes" id="UP000287394"/>
    </source>
</evidence>
<keyword evidence="5" id="KW-0812">Transmembrane</keyword>
<evidence type="ECO:0000256" key="8">
    <source>
        <dbReference type="ARBA" id="ARBA00022989"/>
    </source>
</evidence>
<evidence type="ECO:0000256" key="12">
    <source>
        <dbReference type="ARBA" id="ARBA00034430"/>
    </source>
</evidence>
<dbReference type="PANTHER" id="PTHR31462:SF5">
    <property type="entry name" value="ENDOSOMAL_LYSOSOMAL PROTON CHANNEL TMEM175"/>
    <property type="match status" value="1"/>
</dbReference>
<evidence type="ECO:0000256" key="10">
    <source>
        <dbReference type="ARBA" id="ARBA00023136"/>
    </source>
</evidence>
<dbReference type="RefSeq" id="WP_119322963.1">
    <property type="nucleotide sequence ID" value="NZ_AP025739.1"/>
</dbReference>
<name>A0A402D068_9BACT</name>
<evidence type="ECO:0000256" key="3">
    <source>
        <dbReference type="ARBA" id="ARBA00022448"/>
    </source>
</evidence>
<sequence>MAEKETGRLEAFSDGVFAVAITLLVLDIHVPSLAVAAGGDPGAALLSALKSQWPSMAAYVISFLTILVMWINHNRLFEQIHRKDHQLLVYNGLLLMLVTLIPFPTALVAEYIRTPYAQTAAAVYCGLNVLMACAFNQLWSYAAKDGRLLAAEHDPHRVRHITQQYRFGPILYGAAFALAFVNVTVCVIMVAALAVFFALPERTKMA</sequence>
<evidence type="ECO:0000256" key="7">
    <source>
        <dbReference type="ARBA" id="ARBA00022958"/>
    </source>
</evidence>
<keyword evidence="4" id="KW-0633">Potassium transport</keyword>
<dbReference type="Proteomes" id="UP000287394">
    <property type="component" value="Chromosome"/>
</dbReference>
<keyword evidence="14" id="KW-1185">Reference proteome</keyword>
<organism evidence="13 14">
    <name type="scientific">Capsulimonas corticalis</name>
    <dbReference type="NCBI Taxonomy" id="2219043"/>
    <lineage>
        <taxon>Bacteria</taxon>
        <taxon>Bacillati</taxon>
        <taxon>Armatimonadota</taxon>
        <taxon>Armatimonadia</taxon>
        <taxon>Capsulimonadales</taxon>
        <taxon>Capsulimonadaceae</taxon>
        <taxon>Capsulimonas</taxon>
    </lineage>
</organism>
<dbReference type="Pfam" id="PF06736">
    <property type="entry name" value="TMEM175"/>
    <property type="match status" value="1"/>
</dbReference>
<evidence type="ECO:0000256" key="9">
    <source>
        <dbReference type="ARBA" id="ARBA00023065"/>
    </source>
</evidence>
<evidence type="ECO:0000313" key="13">
    <source>
        <dbReference type="EMBL" id="BDI33710.1"/>
    </source>
</evidence>
<dbReference type="GO" id="GO:0005267">
    <property type="term" value="F:potassium channel activity"/>
    <property type="evidence" value="ECO:0007669"/>
    <property type="project" value="UniProtKB-KW"/>
</dbReference>
<protein>
    <submittedName>
        <fullName evidence="13">DUF1211 domain-containing membrane protein</fullName>
    </submittedName>
</protein>
<dbReference type="InterPro" id="IPR010617">
    <property type="entry name" value="TMEM175-like"/>
</dbReference>
<evidence type="ECO:0000256" key="4">
    <source>
        <dbReference type="ARBA" id="ARBA00022538"/>
    </source>
</evidence>
<keyword evidence="10" id="KW-0472">Membrane</keyword>
<gene>
    <name evidence="13" type="ORF">CCAX7_57610</name>
</gene>
<comment type="catalytic activity">
    <reaction evidence="12">
        <text>K(+)(in) = K(+)(out)</text>
        <dbReference type="Rhea" id="RHEA:29463"/>
        <dbReference type="ChEBI" id="CHEBI:29103"/>
    </reaction>
</comment>
<dbReference type="PANTHER" id="PTHR31462">
    <property type="entry name" value="ENDOSOMAL/LYSOSOMAL POTASSIUM CHANNEL TMEM175"/>
    <property type="match status" value="1"/>
</dbReference>
<dbReference type="AlphaFoldDB" id="A0A402D068"/>
<dbReference type="OrthoDB" id="7626281at2"/>
<dbReference type="KEGG" id="ccot:CCAX7_57610"/>
<comment type="subcellular location">
    <subcellularLocation>
        <location evidence="1">Membrane</location>
        <topology evidence="1">Multi-pass membrane protein</topology>
    </subcellularLocation>
</comment>
<dbReference type="GO" id="GO:0015252">
    <property type="term" value="F:proton channel activity"/>
    <property type="evidence" value="ECO:0007669"/>
    <property type="project" value="InterPro"/>
</dbReference>
<evidence type="ECO:0000256" key="2">
    <source>
        <dbReference type="ARBA" id="ARBA00006920"/>
    </source>
</evidence>
<keyword evidence="7" id="KW-0630">Potassium</keyword>
<dbReference type="EMBL" id="AP025739">
    <property type="protein sequence ID" value="BDI33710.1"/>
    <property type="molecule type" value="Genomic_DNA"/>
</dbReference>
<dbReference type="GO" id="GO:0016020">
    <property type="term" value="C:membrane"/>
    <property type="evidence" value="ECO:0007669"/>
    <property type="project" value="UniProtKB-SubCell"/>
</dbReference>
<evidence type="ECO:0000256" key="1">
    <source>
        <dbReference type="ARBA" id="ARBA00004141"/>
    </source>
</evidence>
<keyword evidence="9" id="KW-0406">Ion transport</keyword>
<keyword evidence="11" id="KW-0407">Ion channel</keyword>
<evidence type="ECO:0000256" key="5">
    <source>
        <dbReference type="ARBA" id="ARBA00022692"/>
    </source>
</evidence>